<keyword evidence="2" id="KW-1185">Reference proteome</keyword>
<organism evidence="1 2">
    <name type="scientific">Reinekea marinisedimentorum</name>
    <dbReference type="NCBI Taxonomy" id="230495"/>
    <lineage>
        <taxon>Bacteria</taxon>
        <taxon>Pseudomonadati</taxon>
        <taxon>Pseudomonadota</taxon>
        <taxon>Gammaproteobacteria</taxon>
        <taxon>Oceanospirillales</taxon>
        <taxon>Saccharospirillaceae</taxon>
        <taxon>Reinekea</taxon>
    </lineage>
</organism>
<gene>
    <name evidence="1" type="ORF">BCF53_10196</name>
</gene>
<dbReference type="Proteomes" id="UP000295793">
    <property type="component" value="Unassembled WGS sequence"/>
</dbReference>
<dbReference type="Gene3D" id="3.20.160.10">
    <property type="entry name" value="vpa0580 domain like"/>
    <property type="match status" value="1"/>
</dbReference>
<dbReference type="EMBL" id="SLZR01000001">
    <property type="protein sequence ID" value="TCS43753.1"/>
    <property type="molecule type" value="Genomic_DNA"/>
</dbReference>
<dbReference type="AlphaFoldDB" id="A0A4V2UKB7"/>
<name>A0A4V2UKB7_9GAMM</name>
<sequence length="114" mass="12373">MTLNELLAAVYSAPESLEFQQVLAAIDAEFEFTPAAFSNGTVNNSETENQGSCKVLSFAHQAGLSEAHTLQLFAEHYRSVLASPDGSDHQNIRQFMAHGWKGVSFSGKALVKRA</sequence>
<reference evidence="1 2" key="1">
    <citation type="submission" date="2019-03" db="EMBL/GenBank/DDBJ databases">
        <title>Genomic Encyclopedia of Archaeal and Bacterial Type Strains, Phase II (KMG-II): from individual species to whole genera.</title>
        <authorList>
            <person name="Goeker M."/>
        </authorList>
    </citation>
    <scope>NUCLEOTIDE SEQUENCE [LARGE SCALE GENOMIC DNA]</scope>
    <source>
        <strain evidence="1 2">DSM 15388</strain>
    </source>
</reference>
<dbReference type="Pfam" id="PF08888">
    <property type="entry name" value="HopJ"/>
    <property type="match status" value="1"/>
</dbReference>
<dbReference type="RefSeq" id="WP_132698768.1">
    <property type="nucleotide sequence ID" value="NZ_SLZR01000001.1"/>
</dbReference>
<comment type="caution">
    <text evidence="1">The sequence shown here is derived from an EMBL/GenBank/DDBJ whole genome shotgun (WGS) entry which is preliminary data.</text>
</comment>
<proteinExistence type="predicted"/>
<evidence type="ECO:0000313" key="1">
    <source>
        <dbReference type="EMBL" id="TCS43753.1"/>
    </source>
</evidence>
<accession>A0A4V2UKB7</accession>
<evidence type="ECO:0000313" key="2">
    <source>
        <dbReference type="Proteomes" id="UP000295793"/>
    </source>
</evidence>
<dbReference type="InterPro" id="IPR038604">
    <property type="entry name" value="HopJ_sf"/>
</dbReference>
<dbReference type="InterPro" id="IPR014984">
    <property type="entry name" value="HopJ"/>
</dbReference>
<dbReference type="OrthoDB" id="9790826at2"/>
<protein>
    <submittedName>
        <fullName evidence="1">HopJ type III effector protein</fullName>
    </submittedName>
</protein>